<evidence type="ECO:0000256" key="4">
    <source>
        <dbReference type="ARBA" id="ARBA00023239"/>
    </source>
</evidence>
<name>A0A543FIH7_9NOCA</name>
<evidence type="ECO:0000313" key="7">
    <source>
        <dbReference type="Proteomes" id="UP000316331"/>
    </source>
</evidence>
<dbReference type="Gene3D" id="3.90.25.10">
    <property type="entry name" value="UDP-galactose 4-epimerase, domain 1"/>
    <property type="match status" value="1"/>
</dbReference>
<dbReference type="EMBL" id="VFPG01000001">
    <property type="protein sequence ID" value="TQM33562.1"/>
    <property type="molecule type" value="Genomic_DNA"/>
</dbReference>
<dbReference type="Gene3D" id="3.40.50.720">
    <property type="entry name" value="NAD(P)-binding Rossmann-like Domain"/>
    <property type="match status" value="1"/>
</dbReference>
<accession>A0A543FIH7</accession>
<sequence>MTVVVTGASGQDGTLLTNLLGARGHEVFPLSRAGPVDITDAQSVARLIADERPRQVYLLAAVQHSSEDPPVDSRELARDSHRVNTLSVQHFAEAIERYETGTRLFYAASSHVFGPGDGTVRDEDSGLRPHSIYGVSKAAGLLACQVYRARGVFVSTGIMFNHESPLRAEKFVTRKIVRAVARIQRGAADELVLGRLDAGADWGYAPDYVEAMIRILALDEPDDFVVATGEYHTVAEFCAAAFGMAGLDWREHVRERPSVLTRHRQPLVGDAGRLRERTGWRPSVDFRGMVRAMLVAEGVRLIDEARPVATGGTDG</sequence>
<dbReference type="PANTHER" id="PTHR43715">
    <property type="entry name" value="GDP-MANNOSE 4,6-DEHYDRATASE"/>
    <property type="match status" value="1"/>
</dbReference>
<keyword evidence="4" id="KW-0456">Lyase</keyword>
<evidence type="ECO:0000256" key="3">
    <source>
        <dbReference type="ARBA" id="ARBA00011989"/>
    </source>
</evidence>
<organism evidence="6 7">
    <name type="scientific">Nocardia bhagyanarayanae</name>
    <dbReference type="NCBI Taxonomy" id="1215925"/>
    <lineage>
        <taxon>Bacteria</taxon>
        <taxon>Bacillati</taxon>
        <taxon>Actinomycetota</taxon>
        <taxon>Actinomycetes</taxon>
        <taxon>Mycobacteriales</taxon>
        <taxon>Nocardiaceae</taxon>
        <taxon>Nocardia</taxon>
    </lineage>
</organism>
<dbReference type="InterPro" id="IPR036291">
    <property type="entry name" value="NAD(P)-bd_dom_sf"/>
</dbReference>
<dbReference type="OrthoDB" id="9779041at2"/>
<dbReference type="Pfam" id="PF16363">
    <property type="entry name" value="GDP_Man_Dehyd"/>
    <property type="match status" value="1"/>
</dbReference>
<evidence type="ECO:0000256" key="2">
    <source>
        <dbReference type="ARBA" id="ARBA00009263"/>
    </source>
</evidence>
<gene>
    <name evidence="6" type="ORF">FB390_5295</name>
</gene>
<dbReference type="GO" id="GO:0008446">
    <property type="term" value="F:GDP-mannose 4,6-dehydratase activity"/>
    <property type="evidence" value="ECO:0007669"/>
    <property type="project" value="UniProtKB-EC"/>
</dbReference>
<evidence type="ECO:0000259" key="5">
    <source>
        <dbReference type="Pfam" id="PF16363"/>
    </source>
</evidence>
<dbReference type="PANTHER" id="PTHR43715:SF1">
    <property type="entry name" value="GDP-MANNOSE 4,6 DEHYDRATASE"/>
    <property type="match status" value="1"/>
</dbReference>
<dbReference type="Proteomes" id="UP000316331">
    <property type="component" value="Unassembled WGS sequence"/>
</dbReference>
<comment type="cofactor">
    <cofactor evidence="1">
        <name>NADP(+)</name>
        <dbReference type="ChEBI" id="CHEBI:58349"/>
    </cofactor>
</comment>
<keyword evidence="7" id="KW-1185">Reference proteome</keyword>
<feature type="domain" description="NAD(P)-binding" evidence="5">
    <location>
        <begin position="36"/>
        <end position="293"/>
    </location>
</feature>
<dbReference type="AlphaFoldDB" id="A0A543FIH7"/>
<proteinExistence type="inferred from homology"/>
<dbReference type="EC" id="4.2.1.47" evidence="3"/>
<evidence type="ECO:0000256" key="1">
    <source>
        <dbReference type="ARBA" id="ARBA00001937"/>
    </source>
</evidence>
<comment type="similarity">
    <text evidence="2">Belongs to the NAD(P)-dependent epimerase/dehydratase family. GDP-mannose 4,6-dehydratase subfamily.</text>
</comment>
<dbReference type="RefSeq" id="WP_141811309.1">
    <property type="nucleotide sequence ID" value="NZ_VFPG01000001.1"/>
</dbReference>
<dbReference type="InterPro" id="IPR016040">
    <property type="entry name" value="NAD(P)-bd_dom"/>
</dbReference>
<protein>
    <recommendedName>
        <fullName evidence="3">GDP-mannose 4,6-dehydratase</fullName>
        <ecNumber evidence="3">4.2.1.47</ecNumber>
    </recommendedName>
</protein>
<dbReference type="InterPro" id="IPR006368">
    <property type="entry name" value="GDP_Man_deHydtase"/>
</dbReference>
<evidence type="ECO:0000313" key="6">
    <source>
        <dbReference type="EMBL" id="TQM33562.1"/>
    </source>
</evidence>
<dbReference type="SUPFAM" id="SSF51735">
    <property type="entry name" value="NAD(P)-binding Rossmann-fold domains"/>
    <property type="match status" value="1"/>
</dbReference>
<reference evidence="6 7" key="1">
    <citation type="submission" date="2019-06" db="EMBL/GenBank/DDBJ databases">
        <title>Sequencing the genomes of 1000 actinobacteria strains.</title>
        <authorList>
            <person name="Klenk H.-P."/>
        </authorList>
    </citation>
    <scope>NUCLEOTIDE SEQUENCE [LARGE SCALE GENOMIC DNA]</scope>
    <source>
        <strain evidence="6 7">DSM 103495</strain>
    </source>
</reference>
<dbReference type="GO" id="GO:0042351">
    <property type="term" value="P:'de novo' GDP-L-fucose biosynthetic process"/>
    <property type="evidence" value="ECO:0007669"/>
    <property type="project" value="TreeGrafter"/>
</dbReference>
<comment type="caution">
    <text evidence="6">The sequence shown here is derived from an EMBL/GenBank/DDBJ whole genome shotgun (WGS) entry which is preliminary data.</text>
</comment>